<dbReference type="GO" id="GO:0007186">
    <property type="term" value="P:G protein-coupled receptor signaling pathway"/>
    <property type="evidence" value="ECO:0007669"/>
    <property type="project" value="TreeGrafter"/>
</dbReference>
<keyword evidence="5 10" id="KW-0547">Nucleotide-binding</keyword>
<dbReference type="GO" id="GO:0004703">
    <property type="term" value="F:G protein-coupled receptor kinase activity"/>
    <property type="evidence" value="ECO:0007669"/>
    <property type="project" value="TreeGrafter"/>
</dbReference>
<dbReference type="FunFam" id="1.10.510.10:FF:000024">
    <property type="entry name" value="Probable serine/threonine-protein kinase cot-1"/>
    <property type="match status" value="1"/>
</dbReference>
<dbReference type="GO" id="GO:0001664">
    <property type="term" value="F:G protein-coupled receptor binding"/>
    <property type="evidence" value="ECO:0007669"/>
    <property type="project" value="TreeGrafter"/>
</dbReference>
<dbReference type="InterPro" id="IPR008271">
    <property type="entry name" value="Ser/Thr_kinase_AS"/>
</dbReference>
<dbReference type="AlphaFoldDB" id="A0AA38LZF1"/>
<comment type="caution">
    <text evidence="12">The sequence shown here is derived from an EMBL/GenBank/DDBJ whole genome shotgun (WGS) entry which is preliminary data.</text>
</comment>
<evidence type="ECO:0000256" key="5">
    <source>
        <dbReference type="ARBA" id="ARBA00022741"/>
    </source>
</evidence>
<organism evidence="12 13">
    <name type="scientific">Zophobas morio</name>
    <dbReference type="NCBI Taxonomy" id="2755281"/>
    <lineage>
        <taxon>Eukaryota</taxon>
        <taxon>Metazoa</taxon>
        <taxon>Ecdysozoa</taxon>
        <taxon>Arthropoda</taxon>
        <taxon>Hexapoda</taxon>
        <taxon>Insecta</taxon>
        <taxon>Pterygota</taxon>
        <taxon>Neoptera</taxon>
        <taxon>Endopterygota</taxon>
        <taxon>Coleoptera</taxon>
        <taxon>Polyphaga</taxon>
        <taxon>Cucujiformia</taxon>
        <taxon>Tenebrionidae</taxon>
        <taxon>Zophobas</taxon>
    </lineage>
</organism>
<keyword evidence="6" id="KW-0418">Kinase</keyword>
<dbReference type="InterPro" id="IPR000719">
    <property type="entry name" value="Prot_kinase_dom"/>
</dbReference>
<dbReference type="GO" id="GO:0005524">
    <property type="term" value="F:ATP binding"/>
    <property type="evidence" value="ECO:0007669"/>
    <property type="project" value="UniProtKB-UniRule"/>
</dbReference>
<reference evidence="12" key="1">
    <citation type="journal article" date="2023" name="G3 (Bethesda)">
        <title>Whole genome assemblies of Zophobas morio and Tenebrio molitor.</title>
        <authorList>
            <person name="Kaur S."/>
            <person name="Stinson S.A."/>
            <person name="diCenzo G.C."/>
        </authorList>
    </citation>
    <scope>NUCLEOTIDE SEQUENCE</scope>
    <source>
        <strain evidence="12">QUZm001</strain>
    </source>
</reference>
<evidence type="ECO:0000256" key="2">
    <source>
        <dbReference type="ARBA" id="ARBA00022527"/>
    </source>
</evidence>
<keyword evidence="3" id="KW-0597">Phosphoprotein</keyword>
<evidence type="ECO:0000256" key="10">
    <source>
        <dbReference type="PROSITE-ProRule" id="PRU10141"/>
    </source>
</evidence>
<keyword evidence="2" id="KW-0723">Serine/threonine-protein kinase</keyword>
<dbReference type="PROSITE" id="PS00107">
    <property type="entry name" value="PROTEIN_KINASE_ATP"/>
    <property type="match status" value="1"/>
</dbReference>
<keyword evidence="7 10" id="KW-0067">ATP-binding</keyword>
<keyword evidence="4" id="KW-0808">Transferase</keyword>
<evidence type="ECO:0000256" key="7">
    <source>
        <dbReference type="ARBA" id="ARBA00022840"/>
    </source>
</evidence>
<dbReference type="EC" id="2.7.11.1" evidence="1"/>
<dbReference type="Pfam" id="PF00069">
    <property type="entry name" value="Pkinase"/>
    <property type="match status" value="1"/>
</dbReference>
<proteinExistence type="predicted"/>
<dbReference type="InterPro" id="IPR017946">
    <property type="entry name" value="PLC-like_Pdiesterase_TIM-brl"/>
</dbReference>
<dbReference type="GO" id="GO:0008081">
    <property type="term" value="F:phosphoric diester hydrolase activity"/>
    <property type="evidence" value="ECO:0007669"/>
    <property type="project" value="InterPro"/>
</dbReference>
<accession>A0AA38LZF1</accession>
<comment type="catalytic activity">
    <reaction evidence="9">
        <text>L-seryl-[protein] + ATP = O-phospho-L-seryl-[protein] + ADP + H(+)</text>
        <dbReference type="Rhea" id="RHEA:17989"/>
        <dbReference type="Rhea" id="RHEA-COMP:9863"/>
        <dbReference type="Rhea" id="RHEA-COMP:11604"/>
        <dbReference type="ChEBI" id="CHEBI:15378"/>
        <dbReference type="ChEBI" id="CHEBI:29999"/>
        <dbReference type="ChEBI" id="CHEBI:30616"/>
        <dbReference type="ChEBI" id="CHEBI:83421"/>
        <dbReference type="ChEBI" id="CHEBI:456216"/>
        <dbReference type="EC" id="2.7.11.1"/>
    </reaction>
</comment>
<evidence type="ECO:0000313" key="13">
    <source>
        <dbReference type="Proteomes" id="UP001168821"/>
    </source>
</evidence>
<dbReference type="PROSITE" id="PS00108">
    <property type="entry name" value="PROTEIN_KINASE_ST"/>
    <property type="match status" value="1"/>
</dbReference>
<evidence type="ECO:0000259" key="11">
    <source>
        <dbReference type="PROSITE" id="PS50011"/>
    </source>
</evidence>
<dbReference type="InterPro" id="IPR017441">
    <property type="entry name" value="Protein_kinase_ATP_BS"/>
</dbReference>
<evidence type="ECO:0000313" key="12">
    <source>
        <dbReference type="EMBL" id="KAJ3622581.1"/>
    </source>
</evidence>
<evidence type="ECO:0000256" key="4">
    <source>
        <dbReference type="ARBA" id="ARBA00022679"/>
    </source>
</evidence>
<dbReference type="EMBL" id="JALNTZ010001894">
    <property type="protein sequence ID" value="KAJ3622581.1"/>
    <property type="molecule type" value="Genomic_DNA"/>
</dbReference>
<evidence type="ECO:0000256" key="1">
    <source>
        <dbReference type="ARBA" id="ARBA00012513"/>
    </source>
</evidence>
<evidence type="ECO:0000256" key="6">
    <source>
        <dbReference type="ARBA" id="ARBA00022777"/>
    </source>
</evidence>
<dbReference type="PANTHER" id="PTHR24355">
    <property type="entry name" value="G PROTEIN-COUPLED RECEPTOR KINASE/RIBOSOMAL PROTEIN S6 KINASE"/>
    <property type="match status" value="1"/>
</dbReference>
<dbReference type="Gene3D" id="1.10.510.10">
    <property type="entry name" value="Transferase(Phosphotransferase) domain 1"/>
    <property type="match status" value="1"/>
</dbReference>
<evidence type="ECO:0000256" key="8">
    <source>
        <dbReference type="ARBA" id="ARBA00047899"/>
    </source>
</evidence>
<keyword evidence="13" id="KW-1185">Reference proteome</keyword>
<gene>
    <name evidence="12" type="ORF">Zmor_004491</name>
</gene>
<dbReference type="Gene3D" id="3.20.20.190">
    <property type="entry name" value="Phosphatidylinositol (PI) phosphodiesterase"/>
    <property type="match status" value="1"/>
</dbReference>
<comment type="catalytic activity">
    <reaction evidence="8">
        <text>L-threonyl-[protein] + ATP = O-phospho-L-threonyl-[protein] + ADP + H(+)</text>
        <dbReference type="Rhea" id="RHEA:46608"/>
        <dbReference type="Rhea" id="RHEA-COMP:11060"/>
        <dbReference type="Rhea" id="RHEA-COMP:11605"/>
        <dbReference type="ChEBI" id="CHEBI:15378"/>
        <dbReference type="ChEBI" id="CHEBI:30013"/>
        <dbReference type="ChEBI" id="CHEBI:30616"/>
        <dbReference type="ChEBI" id="CHEBI:61977"/>
        <dbReference type="ChEBI" id="CHEBI:456216"/>
        <dbReference type="EC" id="2.7.11.1"/>
    </reaction>
</comment>
<dbReference type="Pfam" id="PF16670">
    <property type="entry name" value="PI-PLC-C1"/>
    <property type="match status" value="1"/>
</dbReference>
<protein>
    <recommendedName>
        <fullName evidence="1">non-specific serine/threonine protein kinase</fullName>
        <ecNumber evidence="1">2.7.11.1</ecNumber>
    </recommendedName>
</protein>
<dbReference type="PROSITE" id="PS50011">
    <property type="entry name" value="PROTEIN_KINASE_DOM"/>
    <property type="match status" value="1"/>
</dbReference>
<dbReference type="SMART" id="SM00220">
    <property type="entry name" value="S_TKc"/>
    <property type="match status" value="1"/>
</dbReference>
<dbReference type="SUPFAM" id="SSF56112">
    <property type="entry name" value="Protein kinase-like (PK-like)"/>
    <property type="match status" value="1"/>
</dbReference>
<dbReference type="Gene3D" id="3.30.200.20">
    <property type="entry name" value="Phosphorylase Kinase, domain 1"/>
    <property type="match status" value="1"/>
</dbReference>
<dbReference type="GO" id="GO:0007010">
    <property type="term" value="P:cytoskeleton organization"/>
    <property type="evidence" value="ECO:0007669"/>
    <property type="project" value="UniProtKB-ARBA"/>
</dbReference>
<dbReference type="Proteomes" id="UP001168821">
    <property type="component" value="Unassembled WGS sequence"/>
</dbReference>
<feature type="binding site" evidence="10">
    <location>
        <position position="408"/>
    </location>
    <ligand>
        <name>ATP</name>
        <dbReference type="ChEBI" id="CHEBI:30616"/>
    </ligand>
</feature>
<dbReference type="GO" id="GO:0006629">
    <property type="term" value="P:lipid metabolic process"/>
    <property type="evidence" value="ECO:0007669"/>
    <property type="project" value="InterPro"/>
</dbReference>
<dbReference type="InterPro" id="IPR011009">
    <property type="entry name" value="Kinase-like_dom_sf"/>
</dbReference>
<feature type="domain" description="Protein kinase" evidence="11">
    <location>
        <begin position="379"/>
        <end position="639"/>
    </location>
</feature>
<evidence type="ECO:0000256" key="3">
    <source>
        <dbReference type="ARBA" id="ARBA00022553"/>
    </source>
</evidence>
<sequence length="849" mass="96658">MNNIQFLAGGGDPLTLSQTFKLFNFLVNPSSYKAIGNLSFYLNQKMNQDGARAFEVATLFRDKAFSFLSPTNINSARGKPNSEEMSIYVILLPNGFNNPLFVGKLVDFLIIIKHWLASNSKDLPIILCLHVMCNSDVPPYFKNEVTNLIDPDLNLLGTEVGKVFRRSQIISNKAFFQQKKKGLITWPTLKEAQGKVMFWINMKNRKKLPELRNSGFFPVLWESYVASVIDDFDSEKIKELAHKKFMVLTRAGCTEQELCTMQFSAQLVAPRLCSSAETSSFLKDFGLTVPVINSVLSIQSPACTFYKRGEYLSFFKTFNYENMFTIKTGSWGGINSILFGYRHVPTAYIVLLHGLPRLFGLKKFKYSDKLYWAACFEHFKVLRAIGRGSFGKVCIVKKKDTRKLYAMKYMNKQRCIDENAVLNVLRERKILGLLFHNLLVNLWFAFQDPEDLYMVMDLMLGGDLRFHLNKYGKFTPSRVRGYMAEISCALEYIHSLSIIHRDIKPDNLLLDNKGHVHLADFNVATFLRKDSRPHKSCAGTKYYMAPEMLAGEGYGPGVDWWSLGVTMYELLSGSNPYYELSRAVKGKESELSLIAVELVWPEKCDENTVSFLKGLLERDPSNRLGTPACMEELRAHQYFKCLNVTWKEIESLKIQCEFVPSESKLHCDATYELEELLLENNPLHKKKQRLKKYQPIDEPNVKVGSNESKLLAVQHGFRPFNREKSNLEAHRTFGSSTALSQEFRCAVSFCFASHDQPLYYFYSTYASKPRRHSSLTSLTVGTCRVGGASTLHYTEREKFHVLSTGKDNNASELQSWPPSEVKSGVVLVLGDCSSRSPPRNNSMNGKELS</sequence>
<dbReference type="GO" id="GO:0009966">
    <property type="term" value="P:regulation of signal transduction"/>
    <property type="evidence" value="ECO:0007669"/>
    <property type="project" value="TreeGrafter"/>
</dbReference>
<dbReference type="InterPro" id="IPR032075">
    <property type="entry name" value="PI-PLC-C1"/>
</dbReference>
<name>A0AA38LZF1_9CUCU</name>
<dbReference type="PANTHER" id="PTHR24355:SF30">
    <property type="entry name" value="SERINE_THREONINE-PROTEIN KINASE 32B ISOFORM X1"/>
    <property type="match status" value="1"/>
</dbReference>
<evidence type="ECO:0000256" key="9">
    <source>
        <dbReference type="ARBA" id="ARBA00048679"/>
    </source>
</evidence>